<dbReference type="OrthoDB" id="6272641at2759"/>
<feature type="compositionally biased region" description="Polar residues" evidence="1">
    <location>
        <begin position="108"/>
        <end position="123"/>
    </location>
</feature>
<gene>
    <name evidence="3" type="ORF">EWB00_005246</name>
</gene>
<dbReference type="AlphaFoldDB" id="A0A4Z2D2G4"/>
<sequence length="132" mass="15695">MISMKKNSLDRILFIFCIVYFSINYCIAFKLLKYSHHQHHHHSHQHLPRIHSLIKRYELFEPLDMNLVRAMFIGHNRLPNSETMNTDDIVSDDDNDDYNDTSKHSDNHNSNSPNEEYYTNSKNHLGSIMRYG</sequence>
<keyword evidence="2" id="KW-1133">Transmembrane helix</keyword>
<dbReference type="Proteomes" id="UP000311919">
    <property type="component" value="Unassembled WGS sequence"/>
</dbReference>
<keyword evidence="4" id="KW-1185">Reference proteome</keyword>
<comment type="caution">
    <text evidence="3">The sequence shown here is derived from an EMBL/GenBank/DDBJ whole genome shotgun (WGS) entry which is preliminary data.</text>
</comment>
<proteinExistence type="predicted"/>
<keyword evidence="2" id="KW-0812">Transmembrane</keyword>
<feature type="compositionally biased region" description="Acidic residues" evidence="1">
    <location>
        <begin position="89"/>
        <end position="99"/>
    </location>
</feature>
<evidence type="ECO:0000256" key="2">
    <source>
        <dbReference type="SAM" id="Phobius"/>
    </source>
</evidence>
<protein>
    <submittedName>
        <fullName evidence="3">Uncharacterized protein</fullName>
    </submittedName>
</protein>
<evidence type="ECO:0000313" key="4">
    <source>
        <dbReference type="Proteomes" id="UP000311919"/>
    </source>
</evidence>
<evidence type="ECO:0000256" key="1">
    <source>
        <dbReference type="SAM" id="MobiDB-lite"/>
    </source>
</evidence>
<organism evidence="3 4">
    <name type="scientific">Schistosoma japonicum</name>
    <name type="common">Blood fluke</name>
    <dbReference type="NCBI Taxonomy" id="6182"/>
    <lineage>
        <taxon>Eukaryota</taxon>
        <taxon>Metazoa</taxon>
        <taxon>Spiralia</taxon>
        <taxon>Lophotrochozoa</taxon>
        <taxon>Platyhelminthes</taxon>
        <taxon>Trematoda</taxon>
        <taxon>Digenea</taxon>
        <taxon>Strigeidida</taxon>
        <taxon>Schistosomatoidea</taxon>
        <taxon>Schistosomatidae</taxon>
        <taxon>Schistosoma</taxon>
    </lineage>
</organism>
<keyword evidence="2" id="KW-0472">Membrane</keyword>
<accession>A0A4Z2D2G4</accession>
<dbReference type="EMBL" id="SKCS01000351">
    <property type="protein sequence ID" value="TNN10609.1"/>
    <property type="molecule type" value="Genomic_DNA"/>
</dbReference>
<feature type="region of interest" description="Disordered" evidence="1">
    <location>
        <begin position="83"/>
        <end position="123"/>
    </location>
</feature>
<name>A0A4Z2D2G4_SCHJA</name>
<evidence type="ECO:0000313" key="3">
    <source>
        <dbReference type="EMBL" id="TNN10609.1"/>
    </source>
</evidence>
<feature type="transmembrane region" description="Helical" evidence="2">
    <location>
        <begin position="12"/>
        <end position="32"/>
    </location>
</feature>
<reference evidence="3 4" key="1">
    <citation type="submission" date="2019-03" db="EMBL/GenBank/DDBJ databases">
        <title>An improved genome assembly of the fluke Schistosoma japonicum.</title>
        <authorList>
            <person name="Hu W."/>
            <person name="Luo F."/>
            <person name="Yin M."/>
            <person name="Mo X."/>
            <person name="Sun C."/>
            <person name="Wu Q."/>
            <person name="Zhu B."/>
            <person name="Xiang M."/>
            <person name="Wang J."/>
            <person name="Wang Y."/>
            <person name="Zhang T."/>
            <person name="Xu B."/>
            <person name="Zheng H."/>
            <person name="Feng Z."/>
        </authorList>
    </citation>
    <scope>NUCLEOTIDE SEQUENCE [LARGE SCALE GENOMIC DNA]</scope>
    <source>
        <strain evidence="3">HuSjv2</strain>
        <tissue evidence="3">Worms</tissue>
    </source>
</reference>